<accession>A0A5J9TIZ7</accession>
<dbReference type="AlphaFoldDB" id="A0A5J9TIZ7"/>
<sequence length="269" mass="29084">MLPRSPVAELACARMCSRARARAPPPPPLLRRELSTPPPRPELALPHAELARSLQLHARAAALQLRLCAPVAASRARAPSGGPMLTNASEERGNKNTEYRSNLEKGLEGRQKFVPKSPTPSKPWPPIANNMSSLAWPKGLLSMSIIHIQVLHPQAQLIKPYCNSNQLASSSFISGTTQDLVKNIDTLPLLANFQECIKKDVGSSSSNGLGGIMGQNCNNDDPDIPSGLTTKVDVTLRLGSITPSTDDEATTQEIRANKKLKLDDEIKQL</sequence>
<dbReference type="Proteomes" id="UP000324897">
    <property type="component" value="Chromosome 3"/>
</dbReference>
<evidence type="ECO:0000313" key="2">
    <source>
        <dbReference type="EMBL" id="TVU11383.1"/>
    </source>
</evidence>
<gene>
    <name evidence="2" type="ORF">EJB05_44968</name>
</gene>
<feature type="region of interest" description="Disordered" evidence="1">
    <location>
        <begin position="76"/>
        <end position="98"/>
    </location>
</feature>
<proteinExistence type="predicted"/>
<feature type="region of interest" description="Disordered" evidence="1">
    <location>
        <begin position="18"/>
        <end position="43"/>
    </location>
</feature>
<evidence type="ECO:0000256" key="1">
    <source>
        <dbReference type="SAM" id="MobiDB-lite"/>
    </source>
</evidence>
<keyword evidence="3" id="KW-1185">Reference proteome</keyword>
<organism evidence="2 3">
    <name type="scientific">Eragrostis curvula</name>
    <name type="common">weeping love grass</name>
    <dbReference type="NCBI Taxonomy" id="38414"/>
    <lineage>
        <taxon>Eukaryota</taxon>
        <taxon>Viridiplantae</taxon>
        <taxon>Streptophyta</taxon>
        <taxon>Embryophyta</taxon>
        <taxon>Tracheophyta</taxon>
        <taxon>Spermatophyta</taxon>
        <taxon>Magnoliopsida</taxon>
        <taxon>Liliopsida</taxon>
        <taxon>Poales</taxon>
        <taxon>Poaceae</taxon>
        <taxon>PACMAD clade</taxon>
        <taxon>Chloridoideae</taxon>
        <taxon>Eragrostideae</taxon>
        <taxon>Eragrostidinae</taxon>
        <taxon>Eragrostis</taxon>
    </lineage>
</organism>
<dbReference type="Gramene" id="TVU11383">
    <property type="protein sequence ID" value="TVU11383"/>
    <property type="gene ID" value="EJB05_44968"/>
</dbReference>
<protein>
    <submittedName>
        <fullName evidence="2">Uncharacterized protein</fullName>
    </submittedName>
</protein>
<feature type="compositionally biased region" description="Basic and acidic residues" evidence="1">
    <location>
        <begin position="89"/>
        <end position="98"/>
    </location>
</feature>
<reference evidence="2 3" key="1">
    <citation type="journal article" date="2019" name="Sci. Rep.">
        <title>A high-quality genome of Eragrostis curvula grass provides insights into Poaceae evolution and supports new strategies to enhance forage quality.</title>
        <authorList>
            <person name="Carballo J."/>
            <person name="Santos B.A.C.M."/>
            <person name="Zappacosta D."/>
            <person name="Garbus I."/>
            <person name="Selva J.P."/>
            <person name="Gallo C.A."/>
            <person name="Diaz A."/>
            <person name="Albertini E."/>
            <person name="Caccamo M."/>
            <person name="Echenique V."/>
        </authorList>
    </citation>
    <scope>NUCLEOTIDE SEQUENCE [LARGE SCALE GENOMIC DNA]</scope>
    <source>
        <strain evidence="3">cv. Victoria</strain>
        <tissue evidence="2">Leaf</tissue>
    </source>
</reference>
<evidence type="ECO:0000313" key="3">
    <source>
        <dbReference type="Proteomes" id="UP000324897"/>
    </source>
</evidence>
<comment type="caution">
    <text evidence="2">The sequence shown here is derived from an EMBL/GenBank/DDBJ whole genome shotgun (WGS) entry which is preliminary data.</text>
</comment>
<name>A0A5J9TIZ7_9POAL</name>
<feature type="non-terminal residue" evidence="2">
    <location>
        <position position="1"/>
    </location>
</feature>
<dbReference type="EMBL" id="RWGY01000039">
    <property type="protein sequence ID" value="TVU11383.1"/>
    <property type="molecule type" value="Genomic_DNA"/>
</dbReference>